<evidence type="ECO:0000256" key="2">
    <source>
        <dbReference type="ARBA" id="ARBA00006434"/>
    </source>
</evidence>
<feature type="transmembrane region" description="Helical" evidence="7">
    <location>
        <begin position="37"/>
        <end position="56"/>
    </location>
</feature>
<dbReference type="RefSeq" id="WP_222578378.1">
    <property type="nucleotide sequence ID" value="NZ_JAHVHU010000002.1"/>
</dbReference>
<feature type="transmembrane region" description="Helical" evidence="7">
    <location>
        <begin position="398"/>
        <end position="417"/>
    </location>
</feature>
<dbReference type="Proteomes" id="UP000753961">
    <property type="component" value="Unassembled WGS sequence"/>
</dbReference>
<keyword evidence="4 7" id="KW-1133">Transmembrane helix</keyword>
<comment type="similarity">
    <text evidence="2 6">Belongs to the sodium:solute symporter (SSF) (TC 2.A.21) family.</text>
</comment>
<dbReference type="GO" id="GO:0005886">
    <property type="term" value="C:plasma membrane"/>
    <property type="evidence" value="ECO:0007669"/>
    <property type="project" value="TreeGrafter"/>
</dbReference>
<reference evidence="8" key="1">
    <citation type="submission" date="2021-06" db="EMBL/GenBank/DDBJ databases">
        <title>44 bacteria genomes isolated from Dapeng, Shenzhen.</title>
        <authorList>
            <person name="Zheng W."/>
            <person name="Yu S."/>
            <person name="Huang Y."/>
        </authorList>
    </citation>
    <scope>NUCLEOTIDE SEQUENCE</scope>
    <source>
        <strain evidence="8">DP5N28-2</strain>
    </source>
</reference>
<dbReference type="Gene3D" id="1.20.1730.10">
    <property type="entry name" value="Sodium/glucose cotransporter"/>
    <property type="match status" value="1"/>
</dbReference>
<evidence type="ECO:0000256" key="1">
    <source>
        <dbReference type="ARBA" id="ARBA00004141"/>
    </source>
</evidence>
<feature type="transmembrane region" description="Helical" evidence="7">
    <location>
        <begin position="270"/>
        <end position="292"/>
    </location>
</feature>
<name>A0A953HLT2_9BACT</name>
<dbReference type="PANTHER" id="PTHR11819:SF195">
    <property type="entry name" value="SODIUM_GLUCOSE COTRANSPORTER 4"/>
    <property type="match status" value="1"/>
</dbReference>
<feature type="transmembrane region" description="Helical" evidence="7">
    <location>
        <begin position="183"/>
        <end position="201"/>
    </location>
</feature>
<comment type="subcellular location">
    <subcellularLocation>
        <location evidence="1">Membrane</location>
        <topology evidence="1">Multi-pass membrane protein</topology>
    </subcellularLocation>
</comment>
<feature type="transmembrane region" description="Helical" evidence="7">
    <location>
        <begin position="121"/>
        <end position="144"/>
    </location>
</feature>
<gene>
    <name evidence="8" type="ORF">KUV50_01840</name>
</gene>
<evidence type="ECO:0000313" key="9">
    <source>
        <dbReference type="Proteomes" id="UP000753961"/>
    </source>
</evidence>
<dbReference type="InterPro" id="IPR038377">
    <property type="entry name" value="Na/Glc_symporter_sf"/>
</dbReference>
<feature type="transmembrane region" description="Helical" evidence="7">
    <location>
        <begin position="6"/>
        <end position="25"/>
    </location>
</feature>
<keyword evidence="5 7" id="KW-0472">Membrane</keyword>
<keyword evidence="3 7" id="KW-0812">Transmembrane</keyword>
<accession>A0A953HLT2</accession>
<dbReference type="InterPro" id="IPR001734">
    <property type="entry name" value="Na/solute_symporter"/>
</dbReference>
<feature type="transmembrane region" description="Helical" evidence="7">
    <location>
        <begin position="491"/>
        <end position="510"/>
    </location>
</feature>
<feature type="transmembrane region" description="Helical" evidence="7">
    <location>
        <begin position="150"/>
        <end position="171"/>
    </location>
</feature>
<evidence type="ECO:0000256" key="5">
    <source>
        <dbReference type="ARBA" id="ARBA00023136"/>
    </source>
</evidence>
<comment type="caution">
    <text evidence="8">The sequence shown here is derived from an EMBL/GenBank/DDBJ whole genome shotgun (WGS) entry which is preliminary data.</text>
</comment>
<dbReference type="GO" id="GO:0005412">
    <property type="term" value="F:D-glucose:sodium symporter activity"/>
    <property type="evidence" value="ECO:0007669"/>
    <property type="project" value="TreeGrafter"/>
</dbReference>
<feature type="transmembrane region" description="Helical" evidence="7">
    <location>
        <begin position="369"/>
        <end position="386"/>
    </location>
</feature>
<proteinExistence type="inferred from homology"/>
<feature type="transmembrane region" description="Helical" evidence="7">
    <location>
        <begin position="424"/>
        <end position="443"/>
    </location>
</feature>
<evidence type="ECO:0000313" key="8">
    <source>
        <dbReference type="EMBL" id="MBY5956858.1"/>
    </source>
</evidence>
<feature type="transmembrane region" description="Helical" evidence="7">
    <location>
        <begin position="449"/>
        <end position="470"/>
    </location>
</feature>
<dbReference type="AlphaFoldDB" id="A0A953HLT2"/>
<evidence type="ECO:0000256" key="3">
    <source>
        <dbReference type="ARBA" id="ARBA00022692"/>
    </source>
</evidence>
<dbReference type="PROSITE" id="PS50283">
    <property type="entry name" value="NA_SOLUT_SYMP_3"/>
    <property type="match status" value="1"/>
</dbReference>
<evidence type="ECO:0000256" key="7">
    <source>
        <dbReference type="SAM" id="Phobius"/>
    </source>
</evidence>
<dbReference type="EMBL" id="JAHVHU010000002">
    <property type="protein sequence ID" value="MBY5956858.1"/>
    <property type="molecule type" value="Genomic_DNA"/>
</dbReference>
<dbReference type="PANTHER" id="PTHR11819">
    <property type="entry name" value="SOLUTE CARRIER FAMILY 5"/>
    <property type="match status" value="1"/>
</dbReference>
<sequence>MDFTLLDLIAFIGFILFVVAVSLYVSRDEKDSEDYFLAGRSLSWWVIGISLVASNISTEHFVGMAGQGFREDIGMAVASFEWIGALALVIVALYLLPRFLQSGIYTIPQYLEYRYDRKTRTLLSIFMLVFYVMITIATVLYAGAFALKEIFDTSLITGIWLIGLTGGLYTVYGGLKAVVWSDVIQGAALLIGGAFITYLGMKELGGLHQFIELSDGRLHTVLPLDHPTLPWLAVFFGGMWIPNLFYFGLNQFITQRTLGAKNIAEGQKGVLFGASIKLIIPIIIIFPGIIAYELYGDEIANGDAAYPVLITHLLPAGLTGAFFAALFGATMSTLDSLLNSAATIFVIDIYKPFINPDGSQKQIVRTGRIVTFILMILACLWAPVVNQFEGGLYLFLQLYWGFIQPGVVAVFLMGFLWKKVPSGAAFWGMLLNIPIYGALLFFIPNIAFLHHMAITFVLIMIFMTIFTRLRPQQHPSEIPIFNQSDHKNSRLVKNWSIAILIATICLYIIFF</sequence>
<feature type="transmembrane region" description="Helical" evidence="7">
    <location>
        <begin position="229"/>
        <end position="249"/>
    </location>
</feature>
<organism evidence="8 9">
    <name type="scientific">Membranihabitans marinus</name>
    <dbReference type="NCBI Taxonomy" id="1227546"/>
    <lineage>
        <taxon>Bacteria</taxon>
        <taxon>Pseudomonadati</taxon>
        <taxon>Bacteroidota</taxon>
        <taxon>Saprospiria</taxon>
        <taxon>Saprospirales</taxon>
        <taxon>Saprospiraceae</taxon>
        <taxon>Membranihabitans</taxon>
    </lineage>
</organism>
<dbReference type="NCBIfam" id="NF007790">
    <property type="entry name" value="PRK10484.1"/>
    <property type="match status" value="1"/>
</dbReference>
<evidence type="ECO:0000256" key="4">
    <source>
        <dbReference type="ARBA" id="ARBA00022989"/>
    </source>
</evidence>
<dbReference type="Pfam" id="PF00474">
    <property type="entry name" value="SSF"/>
    <property type="match status" value="1"/>
</dbReference>
<feature type="transmembrane region" description="Helical" evidence="7">
    <location>
        <begin position="76"/>
        <end position="100"/>
    </location>
</feature>
<dbReference type="NCBIfam" id="TIGR00813">
    <property type="entry name" value="sss"/>
    <property type="match status" value="1"/>
</dbReference>
<evidence type="ECO:0000256" key="6">
    <source>
        <dbReference type="RuleBase" id="RU362091"/>
    </source>
</evidence>
<feature type="transmembrane region" description="Helical" evidence="7">
    <location>
        <begin position="304"/>
        <end position="327"/>
    </location>
</feature>
<keyword evidence="9" id="KW-1185">Reference proteome</keyword>
<protein>
    <submittedName>
        <fullName evidence="8">Solute:sodium symporter family transporter</fullName>
    </submittedName>
</protein>